<evidence type="ECO:0000256" key="12">
    <source>
        <dbReference type="RuleBase" id="RU363032"/>
    </source>
</evidence>
<proteinExistence type="inferred from homology"/>
<dbReference type="PANTHER" id="PTHR30614:SF0">
    <property type="entry name" value="L-CYSTINE TRANSPORT SYSTEM PERMEASE PROTEIN TCYL"/>
    <property type="match status" value="1"/>
</dbReference>
<evidence type="ECO:0000256" key="7">
    <source>
        <dbReference type="ARBA" id="ARBA00022989"/>
    </source>
</evidence>
<keyword evidence="15" id="KW-1185">Reference proteome</keyword>
<dbReference type="Pfam" id="PF00528">
    <property type="entry name" value="BPD_transp_1"/>
    <property type="match status" value="1"/>
</dbReference>
<gene>
    <name evidence="14" type="ORF">FEZ63_06745</name>
</gene>
<feature type="transmembrane region" description="Helical" evidence="12">
    <location>
        <begin position="69"/>
        <end position="94"/>
    </location>
</feature>
<reference evidence="14 15" key="1">
    <citation type="journal article" date="2019" name="Microorganisms">
        <title>Genome Insights into the Novel Species Microvirga brassicacearum, a Rapeseed Endophyte with Biotechnological Potential.</title>
        <authorList>
            <person name="Jimenez-Gomez A."/>
            <person name="Saati-Santamaria Z."/>
            <person name="Igual J.M."/>
            <person name="Rivas R."/>
            <person name="Mateos P.F."/>
            <person name="Garcia-Fraile P."/>
        </authorList>
    </citation>
    <scope>NUCLEOTIDE SEQUENCE [LARGE SCALE GENOMIC DNA]</scope>
    <source>
        <strain evidence="14 15">CDVBN77</strain>
    </source>
</reference>
<sequence>MTTSLESDLPTMTNVARVTLRHPMRWVTAVVCVILLSLVFRAFAYGQIEWSYVGQFLTAKAIMIGFSNTLLMTVLAMALGIALGLLAALMRLSSNPVANAVAAGYIWFFRGTPVYLQLLLWFNLALIFPVIGIPGLVEARTVDVMTPFLAALLGLGVCQGAYTAEVIRAGILSVDSGQIEAAKAVGMRAPQVLRHIVLPQTLRIITPPIGNEVIGMLKHTSLAAVISYHEIMHTASMIYFVNNRVIEMLIVCSIYYLFAVTLLSLGQALLENRLGRSLNKSSGKLKVEEGVGA</sequence>
<dbReference type="GO" id="GO:0006865">
    <property type="term" value="P:amino acid transport"/>
    <property type="evidence" value="ECO:0007669"/>
    <property type="project" value="UniProtKB-KW"/>
</dbReference>
<evidence type="ECO:0000256" key="3">
    <source>
        <dbReference type="ARBA" id="ARBA00022448"/>
    </source>
</evidence>
<feature type="transmembrane region" description="Helical" evidence="12">
    <location>
        <begin position="114"/>
        <end position="137"/>
    </location>
</feature>
<evidence type="ECO:0000256" key="1">
    <source>
        <dbReference type="ARBA" id="ARBA00004429"/>
    </source>
</evidence>
<evidence type="ECO:0000256" key="4">
    <source>
        <dbReference type="ARBA" id="ARBA00022475"/>
    </source>
</evidence>
<dbReference type="PANTHER" id="PTHR30614">
    <property type="entry name" value="MEMBRANE COMPONENT OF AMINO ACID ABC TRANSPORTER"/>
    <property type="match status" value="1"/>
</dbReference>
<dbReference type="InterPro" id="IPR043429">
    <property type="entry name" value="ArtM/GltK/GlnP/TcyL/YhdX-like"/>
</dbReference>
<organism evidence="14 15">
    <name type="scientific">Microvirga brassicacearum</name>
    <dbReference type="NCBI Taxonomy" id="2580413"/>
    <lineage>
        <taxon>Bacteria</taxon>
        <taxon>Pseudomonadati</taxon>
        <taxon>Pseudomonadota</taxon>
        <taxon>Alphaproteobacteria</taxon>
        <taxon>Hyphomicrobiales</taxon>
        <taxon>Methylobacteriaceae</taxon>
        <taxon>Microvirga</taxon>
    </lineage>
</organism>
<dbReference type="EMBL" id="VCMV01000009">
    <property type="protein sequence ID" value="KAB0268060.1"/>
    <property type="molecule type" value="Genomic_DNA"/>
</dbReference>
<evidence type="ECO:0000259" key="13">
    <source>
        <dbReference type="PROSITE" id="PS50928"/>
    </source>
</evidence>
<dbReference type="GO" id="GO:0022857">
    <property type="term" value="F:transmembrane transporter activity"/>
    <property type="evidence" value="ECO:0007669"/>
    <property type="project" value="InterPro"/>
</dbReference>
<keyword evidence="4" id="KW-1003">Cell membrane</keyword>
<dbReference type="SUPFAM" id="SSF161098">
    <property type="entry name" value="MetI-like"/>
    <property type="match status" value="1"/>
</dbReference>
<keyword evidence="5 12" id="KW-0812">Transmembrane</keyword>
<evidence type="ECO:0000313" key="15">
    <source>
        <dbReference type="Proteomes" id="UP000325684"/>
    </source>
</evidence>
<keyword evidence="6" id="KW-0029">Amino-acid transport</keyword>
<dbReference type="InterPro" id="IPR035906">
    <property type="entry name" value="MetI-like_sf"/>
</dbReference>
<feature type="domain" description="ABC transmembrane type-1" evidence="13">
    <location>
        <begin position="66"/>
        <end position="267"/>
    </location>
</feature>
<evidence type="ECO:0000256" key="6">
    <source>
        <dbReference type="ARBA" id="ARBA00022970"/>
    </source>
</evidence>
<accession>A0A5N3PED6</accession>
<dbReference type="NCBIfam" id="TIGR01726">
    <property type="entry name" value="HEQRo_perm_3TM"/>
    <property type="match status" value="1"/>
</dbReference>
<comment type="subcellular location">
    <subcellularLocation>
        <location evidence="1">Cell inner membrane</location>
        <topology evidence="1">Multi-pass membrane protein</topology>
    </subcellularLocation>
    <subcellularLocation>
        <location evidence="12">Cell membrane</location>
        <topology evidence="12">Multi-pass membrane protein</topology>
    </subcellularLocation>
</comment>
<keyword evidence="7 12" id="KW-1133">Transmembrane helix</keyword>
<dbReference type="CDD" id="cd06261">
    <property type="entry name" value="TM_PBP2"/>
    <property type="match status" value="1"/>
</dbReference>
<comment type="caution">
    <text evidence="14">The sequence shown here is derived from an EMBL/GenBank/DDBJ whole genome shotgun (WGS) entry which is preliminary data.</text>
</comment>
<comment type="function">
    <text evidence="9">Part of the ABC transporter complex GltIJKL involved in glutamate and aspartate uptake. Probably responsible for the translocation of the substrate across the membrane.</text>
</comment>
<comment type="similarity">
    <text evidence="2">Belongs to the binding-protein-dependent transport system permease family. HisMQ subfamily.</text>
</comment>
<dbReference type="Proteomes" id="UP000325684">
    <property type="component" value="Unassembled WGS sequence"/>
</dbReference>
<comment type="subunit">
    <text evidence="10">The complex is composed of two ATP-binding proteins (GltL), two transmembrane proteins (GltJ and GltK) and a solute-binding protein (GltI).</text>
</comment>
<dbReference type="OrthoDB" id="9814550at2"/>
<dbReference type="FunFam" id="1.10.3720.10:FF:000006">
    <property type="entry name" value="Glutamate/aspartate ABC transporter, permease protein GltK"/>
    <property type="match status" value="1"/>
</dbReference>
<evidence type="ECO:0000313" key="14">
    <source>
        <dbReference type="EMBL" id="KAB0268060.1"/>
    </source>
</evidence>
<dbReference type="Gene3D" id="1.10.3720.10">
    <property type="entry name" value="MetI-like"/>
    <property type="match status" value="1"/>
</dbReference>
<feature type="transmembrane region" description="Helical" evidence="12">
    <location>
        <begin position="26"/>
        <end position="48"/>
    </location>
</feature>
<name>A0A5N3PED6_9HYPH</name>
<evidence type="ECO:0000256" key="2">
    <source>
        <dbReference type="ARBA" id="ARBA00010072"/>
    </source>
</evidence>
<dbReference type="AlphaFoldDB" id="A0A5N3PED6"/>
<evidence type="ECO:0000256" key="10">
    <source>
        <dbReference type="ARBA" id="ARBA00062718"/>
    </source>
</evidence>
<dbReference type="PROSITE" id="PS50928">
    <property type="entry name" value="ABC_TM1"/>
    <property type="match status" value="1"/>
</dbReference>
<protein>
    <recommendedName>
        <fullName evidence="11">Glutamate/aspartate import permease protein GltK</fullName>
    </recommendedName>
</protein>
<dbReference type="RefSeq" id="WP_150942874.1">
    <property type="nucleotide sequence ID" value="NZ_VCMV01000009.1"/>
</dbReference>
<evidence type="ECO:0000256" key="8">
    <source>
        <dbReference type="ARBA" id="ARBA00023136"/>
    </source>
</evidence>
<evidence type="ECO:0000256" key="5">
    <source>
        <dbReference type="ARBA" id="ARBA00022692"/>
    </source>
</evidence>
<keyword evidence="8 12" id="KW-0472">Membrane</keyword>
<evidence type="ECO:0000256" key="11">
    <source>
        <dbReference type="ARBA" id="ARBA00073645"/>
    </source>
</evidence>
<dbReference type="InterPro" id="IPR010065">
    <property type="entry name" value="AA_ABC_transptr_permease_3TM"/>
</dbReference>
<dbReference type="InterPro" id="IPR000515">
    <property type="entry name" value="MetI-like"/>
</dbReference>
<keyword evidence="3 12" id="KW-0813">Transport</keyword>
<dbReference type="GO" id="GO:0043190">
    <property type="term" value="C:ATP-binding cassette (ABC) transporter complex"/>
    <property type="evidence" value="ECO:0007669"/>
    <property type="project" value="InterPro"/>
</dbReference>
<evidence type="ECO:0000256" key="9">
    <source>
        <dbReference type="ARBA" id="ARBA00060298"/>
    </source>
</evidence>
<feature type="transmembrane region" description="Helical" evidence="12">
    <location>
        <begin position="248"/>
        <end position="270"/>
    </location>
</feature>